<gene>
    <name evidence="1" type="ORF">Tco_0799664</name>
</gene>
<sequence>MGNKCQKLDQPLAMTTTNIFEVNHEDAYDSDVDEGPNAAAAFMANLSSTSATIVKSMRYINDNQIFDKWSYQLSQEMTQEENLDSMLRTKIDDNTDPVYRIFLTQSPNVPTEKELSGDQVYWLSANEIALMPFFHQFEGQKGRTVADLLQKRLTRPTAYKFKTDRRYHSCSGYNMKGAIHTVIIDPHGIKGILHLQYFKLSEDVVNRILQVVLDLQHFKSSLVIFAATILQSSSAIHHISNIDNYVHQIIEFQSILITSSHLLWSSQSFGHQKGVCPWLTENHFNSQYLKHWASQSFGT</sequence>
<dbReference type="Proteomes" id="UP001151760">
    <property type="component" value="Unassembled WGS sequence"/>
</dbReference>
<dbReference type="EMBL" id="BQNB010011600">
    <property type="protein sequence ID" value="GJS92696.1"/>
    <property type="molecule type" value="Genomic_DNA"/>
</dbReference>
<protein>
    <submittedName>
        <fullName evidence="1">Uncharacterized protein</fullName>
    </submittedName>
</protein>
<proteinExistence type="predicted"/>
<evidence type="ECO:0000313" key="2">
    <source>
        <dbReference type="Proteomes" id="UP001151760"/>
    </source>
</evidence>
<evidence type="ECO:0000313" key="1">
    <source>
        <dbReference type="EMBL" id="GJS92696.1"/>
    </source>
</evidence>
<organism evidence="1 2">
    <name type="scientific">Tanacetum coccineum</name>
    <dbReference type="NCBI Taxonomy" id="301880"/>
    <lineage>
        <taxon>Eukaryota</taxon>
        <taxon>Viridiplantae</taxon>
        <taxon>Streptophyta</taxon>
        <taxon>Embryophyta</taxon>
        <taxon>Tracheophyta</taxon>
        <taxon>Spermatophyta</taxon>
        <taxon>Magnoliopsida</taxon>
        <taxon>eudicotyledons</taxon>
        <taxon>Gunneridae</taxon>
        <taxon>Pentapetalae</taxon>
        <taxon>asterids</taxon>
        <taxon>campanulids</taxon>
        <taxon>Asterales</taxon>
        <taxon>Asteraceae</taxon>
        <taxon>Asteroideae</taxon>
        <taxon>Anthemideae</taxon>
        <taxon>Anthemidinae</taxon>
        <taxon>Tanacetum</taxon>
    </lineage>
</organism>
<reference evidence="1" key="2">
    <citation type="submission" date="2022-01" db="EMBL/GenBank/DDBJ databases">
        <authorList>
            <person name="Yamashiro T."/>
            <person name="Shiraishi A."/>
            <person name="Satake H."/>
            <person name="Nakayama K."/>
        </authorList>
    </citation>
    <scope>NUCLEOTIDE SEQUENCE</scope>
</reference>
<name>A0ABQ4ZT91_9ASTR</name>
<keyword evidence="2" id="KW-1185">Reference proteome</keyword>
<accession>A0ABQ4ZT91</accession>
<reference evidence="1" key="1">
    <citation type="journal article" date="2022" name="Int. J. Mol. Sci.">
        <title>Draft Genome of Tanacetum Coccineum: Genomic Comparison of Closely Related Tanacetum-Family Plants.</title>
        <authorList>
            <person name="Yamashiro T."/>
            <person name="Shiraishi A."/>
            <person name="Nakayama K."/>
            <person name="Satake H."/>
        </authorList>
    </citation>
    <scope>NUCLEOTIDE SEQUENCE</scope>
</reference>
<comment type="caution">
    <text evidence="1">The sequence shown here is derived from an EMBL/GenBank/DDBJ whole genome shotgun (WGS) entry which is preliminary data.</text>
</comment>